<dbReference type="OrthoDB" id="2260662at2759"/>
<comment type="caution">
    <text evidence="1">The sequence shown here is derived from an EMBL/GenBank/DDBJ whole genome shotgun (WGS) entry which is preliminary data.</text>
</comment>
<dbReference type="AlphaFoldDB" id="A0A8H7R7Q4"/>
<evidence type="ECO:0000313" key="2">
    <source>
        <dbReference type="Proteomes" id="UP000603453"/>
    </source>
</evidence>
<organism evidence="1 2">
    <name type="scientific">Mucor saturninus</name>
    <dbReference type="NCBI Taxonomy" id="64648"/>
    <lineage>
        <taxon>Eukaryota</taxon>
        <taxon>Fungi</taxon>
        <taxon>Fungi incertae sedis</taxon>
        <taxon>Mucoromycota</taxon>
        <taxon>Mucoromycotina</taxon>
        <taxon>Mucoromycetes</taxon>
        <taxon>Mucorales</taxon>
        <taxon>Mucorineae</taxon>
        <taxon>Mucoraceae</taxon>
        <taxon>Mucor</taxon>
    </lineage>
</organism>
<name>A0A8H7R7Q4_9FUNG</name>
<evidence type="ECO:0000313" key="1">
    <source>
        <dbReference type="EMBL" id="KAG2205952.1"/>
    </source>
</evidence>
<gene>
    <name evidence="1" type="ORF">INT47_005270</name>
</gene>
<accession>A0A8H7R7Q4</accession>
<sequence>MSSFRGLGILCFYSNDFFQGHVINRTTNDSPFSLAGKLSNYVDPNHHECMDLPDFYNVLIQKHNTNTTLALVVRRAKNNDAAGFSTHEHEAELNHGHQLSFITHQFLTGTRAYVMQSKYFNRHEQDVTVCIGEIVLTEEIQS</sequence>
<dbReference type="Proteomes" id="UP000603453">
    <property type="component" value="Unassembled WGS sequence"/>
</dbReference>
<protein>
    <submittedName>
        <fullName evidence="1">Uncharacterized protein</fullName>
    </submittedName>
</protein>
<reference evidence="1" key="1">
    <citation type="submission" date="2020-12" db="EMBL/GenBank/DDBJ databases">
        <title>Metabolic potential, ecology and presence of endohyphal bacteria is reflected in genomic diversity of Mucoromycotina.</title>
        <authorList>
            <person name="Muszewska A."/>
            <person name="Okrasinska A."/>
            <person name="Steczkiewicz K."/>
            <person name="Drgas O."/>
            <person name="Orlowska M."/>
            <person name="Perlinska-Lenart U."/>
            <person name="Aleksandrzak-Piekarczyk T."/>
            <person name="Szatraj K."/>
            <person name="Zielenkiewicz U."/>
            <person name="Pilsyk S."/>
            <person name="Malc E."/>
            <person name="Mieczkowski P."/>
            <person name="Kruszewska J.S."/>
            <person name="Biernat P."/>
            <person name="Pawlowska J."/>
        </authorList>
    </citation>
    <scope>NUCLEOTIDE SEQUENCE</scope>
    <source>
        <strain evidence="1">WA0000017839</strain>
    </source>
</reference>
<dbReference type="EMBL" id="JAEPRD010000033">
    <property type="protein sequence ID" value="KAG2205952.1"/>
    <property type="molecule type" value="Genomic_DNA"/>
</dbReference>
<proteinExistence type="predicted"/>
<keyword evidence="2" id="KW-1185">Reference proteome</keyword>